<accession>A0A699RBM7</accession>
<name>A0A699RBM7_TANCI</name>
<organism evidence="1">
    <name type="scientific">Tanacetum cinerariifolium</name>
    <name type="common">Dalmatian daisy</name>
    <name type="synonym">Chrysanthemum cinerariifolium</name>
    <dbReference type="NCBI Taxonomy" id="118510"/>
    <lineage>
        <taxon>Eukaryota</taxon>
        <taxon>Viridiplantae</taxon>
        <taxon>Streptophyta</taxon>
        <taxon>Embryophyta</taxon>
        <taxon>Tracheophyta</taxon>
        <taxon>Spermatophyta</taxon>
        <taxon>Magnoliopsida</taxon>
        <taxon>eudicotyledons</taxon>
        <taxon>Gunneridae</taxon>
        <taxon>Pentapetalae</taxon>
        <taxon>asterids</taxon>
        <taxon>campanulids</taxon>
        <taxon>Asterales</taxon>
        <taxon>Asteraceae</taxon>
        <taxon>Asteroideae</taxon>
        <taxon>Anthemideae</taxon>
        <taxon>Anthemidinae</taxon>
        <taxon>Tanacetum</taxon>
    </lineage>
</organism>
<gene>
    <name evidence="1" type="ORF">Tci_854768</name>
</gene>
<comment type="caution">
    <text evidence="1">The sequence shown here is derived from an EMBL/GenBank/DDBJ whole genome shotgun (WGS) entry which is preliminary data.</text>
</comment>
<dbReference type="EMBL" id="BKCJ011086289">
    <property type="protein sequence ID" value="GFC82798.1"/>
    <property type="molecule type" value="Genomic_DNA"/>
</dbReference>
<sequence>MQTLQQGKLINSAVGTFLHWKWQNSSSSGNYFALPVGTFSGSGNFLLAVGTSSGSGNTSLEVGKLH</sequence>
<proteinExistence type="predicted"/>
<dbReference type="AlphaFoldDB" id="A0A699RBM7"/>
<reference evidence="1" key="1">
    <citation type="journal article" date="2019" name="Sci. Rep.">
        <title>Draft genome of Tanacetum cinerariifolium, the natural source of mosquito coil.</title>
        <authorList>
            <person name="Yamashiro T."/>
            <person name="Shiraishi A."/>
            <person name="Satake H."/>
            <person name="Nakayama K."/>
        </authorList>
    </citation>
    <scope>NUCLEOTIDE SEQUENCE</scope>
</reference>
<evidence type="ECO:0000313" key="1">
    <source>
        <dbReference type="EMBL" id="GFC82798.1"/>
    </source>
</evidence>
<protein>
    <submittedName>
        <fullName evidence="1">Uncharacterized protein</fullName>
    </submittedName>
</protein>